<dbReference type="Gene3D" id="3.30.70.920">
    <property type="match status" value="1"/>
</dbReference>
<feature type="domain" description="Transcription regulator AsnC/Lrp ligand binding" evidence="1">
    <location>
        <begin position="52"/>
        <end position="120"/>
    </location>
</feature>
<organism evidence="2 3">
    <name type="scientific">Rothia kristinae</name>
    <dbReference type="NCBI Taxonomy" id="37923"/>
    <lineage>
        <taxon>Bacteria</taxon>
        <taxon>Bacillati</taxon>
        <taxon>Actinomycetota</taxon>
        <taxon>Actinomycetes</taxon>
        <taxon>Micrococcales</taxon>
        <taxon>Micrococcaceae</taxon>
        <taxon>Rothia</taxon>
    </lineage>
</organism>
<evidence type="ECO:0000259" key="1">
    <source>
        <dbReference type="Pfam" id="PF01037"/>
    </source>
</evidence>
<dbReference type="PANTHER" id="PTHR30154">
    <property type="entry name" value="LEUCINE-RESPONSIVE REGULATORY PROTEIN"/>
    <property type="match status" value="1"/>
</dbReference>
<dbReference type="GO" id="GO:0043200">
    <property type="term" value="P:response to amino acid"/>
    <property type="evidence" value="ECO:0007669"/>
    <property type="project" value="TreeGrafter"/>
</dbReference>
<evidence type="ECO:0000313" key="3">
    <source>
        <dbReference type="Proteomes" id="UP000595221"/>
    </source>
</evidence>
<dbReference type="GO" id="GO:0005829">
    <property type="term" value="C:cytosol"/>
    <property type="evidence" value="ECO:0007669"/>
    <property type="project" value="TreeGrafter"/>
</dbReference>
<dbReference type="GO" id="GO:0043565">
    <property type="term" value="F:sequence-specific DNA binding"/>
    <property type="evidence" value="ECO:0007669"/>
    <property type="project" value="TreeGrafter"/>
</dbReference>
<dbReference type="Proteomes" id="UP000595221">
    <property type="component" value="Chromosome"/>
</dbReference>
<dbReference type="AlphaFoldDB" id="A0A7T4MTV3"/>
<dbReference type="InterPro" id="IPR019887">
    <property type="entry name" value="Tscrpt_reg_AsnC/Lrp_C"/>
</dbReference>
<protein>
    <submittedName>
        <fullName evidence="2">Lrp/AsnC family transcriptional regulator</fullName>
    </submittedName>
</protein>
<dbReference type="PANTHER" id="PTHR30154:SF53">
    <property type="entry name" value="HTH-TYPE TRANSCRIPTIONAL REGULATOR LRPC"/>
    <property type="match status" value="1"/>
</dbReference>
<dbReference type="InterPro" id="IPR019888">
    <property type="entry name" value="Tscrpt_reg_AsnC-like"/>
</dbReference>
<gene>
    <name evidence="2" type="ORF">I6H58_00460</name>
</gene>
<dbReference type="SUPFAM" id="SSF54909">
    <property type="entry name" value="Dimeric alpha+beta barrel"/>
    <property type="match status" value="1"/>
</dbReference>
<reference evidence="2 3" key="1">
    <citation type="submission" date="2020-12" db="EMBL/GenBank/DDBJ databases">
        <title>FDA dAtabase for Regulatory Grade micrObial Sequences (FDA-ARGOS): Supporting development and validation of Infectious Disease Dx tests.</title>
        <authorList>
            <person name="Sproer C."/>
            <person name="Gronow S."/>
            <person name="Severitt S."/>
            <person name="Schroder I."/>
            <person name="Tallon L."/>
            <person name="Sadzewicz L."/>
            <person name="Zhao X."/>
            <person name="Boylan J."/>
            <person name="Ott S."/>
            <person name="Bowen H."/>
            <person name="Vavikolanu K."/>
            <person name="Mehta A."/>
            <person name="Aluvathingal J."/>
            <person name="Nadendla S."/>
            <person name="Lowell S."/>
            <person name="Myers T."/>
            <person name="Yan Y."/>
            <person name="Sichtig H."/>
        </authorList>
    </citation>
    <scope>NUCLEOTIDE SEQUENCE [LARGE SCALE GENOMIC DNA]</scope>
    <source>
        <strain evidence="2 3">FDAARGOS_1001</strain>
    </source>
</reference>
<dbReference type="SMART" id="SM00344">
    <property type="entry name" value="HTH_ASNC"/>
    <property type="match status" value="1"/>
</dbReference>
<dbReference type="InterPro" id="IPR011008">
    <property type="entry name" value="Dimeric_a/b-barrel"/>
</dbReference>
<dbReference type="Pfam" id="PF01037">
    <property type="entry name" value="AsnC_trans_reg"/>
    <property type="match status" value="1"/>
</dbReference>
<accession>A0A7T4MTV3</accession>
<dbReference type="EMBL" id="CP066078">
    <property type="protein sequence ID" value="QQC59515.1"/>
    <property type="molecule type" value="Genomic_DNA"/>
</dbReference>
<proteinExistence type="predicted"/>
<dbReference type="RefSeq" id="WP_198490417.1">
    <property type="nucleotide sequence ID" value="NZ_CP066078.1"/>
</dbReference>
<name>A0A7T4MTV3_9MICC</name>
<evidence type="ECO:0000313" key="2">
    <source>
        <dbReference type="EMBL" id="QQC59515.1"/>
    </source>
</evidence>
<sequence length="125" mass="14033">MRWITVCCPCCGPMRSTVTGRIERMRADGVIEAFTVRVSNDVDRDAIRGVSMVSIAPNRGRDVVRAIRGYPEVEQLHSTIGEWDLVVHLRTVSLSEFDAVLERMRGIPGVTDTRTSLLFNSLTRQ</sequence>